<keyword evidence="1" id="KW-1133">Transmembrane helix</keyword>
<comment type="caution">
    <text evidence="2">The sequence shown here is derived from an EMBL/GenBank/DDBJ whole genome shotgun (WGS) entry which is preliminary data.</text>
</comment>
<proteinExistence type="predicted"/>
<reference evidence="2 3" key="1">
    <citation type="submission" date="2018-05" db="EMBL/GenBank/DDBJ databases">
        <title>Genetic diversity of glacier-inhabiting Cryobacterium bacteria in China and description of Cryobacterium mengkeensis sp. nov. and Arthrobacter glacialis sp. nov.</title>
        <authorList>
            <person name="Liu Q."/>
            <person name="Xin Y.-H."/>
        </authorList>
    </citation>
    <scope>NUCLEOTIDE SEQUENCE [LARGE SCALE GENOMIC DNA]</scope>
    <source>
        <strain evidence="2 3">GP3</strain>
    </source>
</reference>
<accession>A0A2V3DW03</accession>
<keyword evidence="1" id="KW-0812">Transmembrane</keyword>
<evidence type="ECO:0000256" key="1">
    <source>
        <dbReference type="SAM" id="Phobius"/>
    </source>
</evidence>
<feature type="transmembrane region" description="Helical" evidence="1">
    <location>
        <begin position="58"/>
        <end position="78"/>
    </location>
</feature>
<gene>
    <name evidence="2" type="ORF">CVS29_13250</name>
</gene>
<name>A0A2V3DW03_9MICC</name>
<dbReference type="Proteomes" id="UP000246303">
    <property type="component" value="Unassembled WGS sequence"/>
</dbReference>
<dbReference type="AlphaFoldDB" id="A0A2V3DW03"/>
<evidence type="ECO:0000313" key="2">
    <source>
        <dbReference type="EMBL" id="PXA64778.1"/>
    </source>
</evidence>
<feature type="transmembrane region" description="Helical" evidence="1">
    <location>
        <begin position="33"/>
        <end position="51"/>
    </location>
</feature>
<keyword evidence="1" id="KW-0472">Membrane</keyword>
<sequence>MVFLVLAVLVVATTAATVWMAGSAIRRKDDPDATFWYTFTGLCMVMPMILIPAMKTPALSGALVLVAAATAVGTHFYARRHARHTAANKRDFALISALNETSAWHESLLVQWSRYEWDPAAAIDFPDMSDVGVPETAALIRAVAVAGRLSPAPSSEPLTEQQIGPYQQAVAQLAAALERAEAAAQHSSY</sequence>
<evidence type="ECO:0000313" key="3">
    <source>
        <dbReference type="Proteomes" id="UP000246303"/>
    </source>
</evidence>
<keyword evidence="3" id="KW-1185">Reference proteome</keyword>
<dbReference type="EMBL" id="QHLZ01000008">
    <property type="protein sequence ID" value="PXA64778.1"/>
    <property type="molecule type" value="Genomic_DNA"/>
</dbReference>
<organism evidence="2 3">
    <name type="scientific">Arthrobacter psychrochitiniphilus</name>
    <dbReference type="NCBI Taxonomy" id="291045"/>
    <lineage>
        <taxon>Bacteria</taxon>
        <taxon>Bacillati</taxon>
        <taxon>Actinomycetota</taxon>
        <taxon>Actinomycetes</taxon>
        <taxon>Micrococcales</taxon>
        <taxon>Micrococcaceae</taxon>
        <taxon>Arthrobacter</taxon>
    </lineage>
</organism>
<protein>
    <submittedName>
        <fullName evidence="2">Uncharacterized protein</fullName>
    </submittedName>
</protein>